<dbReference type="AlphaFoldDB" id="A0A132NCB4"/>
<dbReference type="Proteomes" id="UP000070598">
    <property type="component" value="Unassembled WGS sequence"/>
</dbReference>
<dbReference type="GO" id="GO:0005737">
    <property type="term" value="C:cytoplasm"/>
    <property type="evidence" value="ECO:0007669"/>
    <property type="project" value="UniProtKB-SubCell"/>
</dbReference>
<evidence type="ECO:0000256" key="10">
    <source>
        <dbReference type="HAMAP-Rule" id="MF_01897"/>
    </source>
</evidence>
<dbReference type="EMBL" id="JYIJ01000019">
    <property type="protein sequence ID" value="KWW97864.1"/>
    <property type="molecule type" value="Genomic_DNA"/>
</dbReference>
<dbReference type="GO" id="GO:0005524">
    <property type="term" value="F:ATP binding"/>
    <property type="evidence" value="ECO:0007669"/>
    <property type="project" value="UniProtKB-UniRule"/>
</dbReference>
<name>A0A132NCB4_9ACTN</name>
<evidence type="ECO:0000313" key="14">
    <source>
        <dbReference type="EMBL" id="KWW97864.1"/>
    </source>
</evidence>
<protein>
    <recommendedName>
        <fullName evidence="10">DNA gyrase subunit A</fullName>
        <ecNumber evidence="10">5.6.2.2</ecNumber>
    </recommendedName>
</protein>
<dbReference type="GO" id="GO:0034335">
    <property type="term" value="F:DNA negative supercoiling activity"/>
    <property type="evidence" value="ECO:0007669"/>
    <property type="project" value="UniProtKB-ARBA"/>
</dbReference>
<keyword evidence="4 10" id="KW-0963">Cytoplasm</keyword>
<keyword evidence="7 10" id="KW-0799">Topoisomerase</keyword>
<dbReference type="FunFam" id="3.30.1360.40:FF:000008">
    <property type="entry name" value="DNA topoisomerase (ATP-hydrolyzing)"/>
    <property type="match status" value="1"/>
</dbReference>
<dbReference type="InterPro" id="IPR006691">
    <property type="entry name" value="GyrA/parC_rep"/>
</dbReference>
<feature type="compositionally biased region" description="Acidic residues" evidence="12">
    <location>
        <begin position="817"/>
        <end position="828"/>
    </location>
</feature>
<sequence length="839" mass="93354">MVEVNTPPPFDRIEPVDLQTEMQRSYLDYAMSVIVSRALPDVRDGLKPVHRRVLYAMYDGGYRPDRGYYKCARVVGDVMGNYHPHGDAAIYDALVRLAQPWAMRMPLVDGNGNFGSPGNDPAAAMRYTECRLAPLAMEMLRDIEEQTVDFAPNYDGRSQEPGVLPSKFPNLLVNGASGIAVGMATNIPPHNLREVASGVQWYLEHPEATSEELLEALMERIPGPDFPTGALIVGRKGIEEAYRTGRGSITMRAVVEVEEIQGRTCLVVTELPYQVNPDNLALKIAELVKDGKIQGIADVRDETSARTGQRLVIVLKRDAVAKVVLNNLYKHTQLQETFGANMLALVDGVPRTLSLDQFVRYWVQHQVEVIVRRTRYRLNKAEERAHILRGLLKAIDRIDEVIALIRSSDTADAARTGLMRLLEIDEVQATAILDMQLRRLAALERQKITDEYDQLMATIAELNVILASPVRQRQIISEELEQIVAKYGDERRTRLVPYDGDMSIEDLIAEEDVVVTITRGGYAKRTKIDLYRSQRRGGKGVRGAQLKQDDIVEHFFVTTTHHWLLFFTNTGRVYRLKAYELPEAARDARGQHVANLLALQPEERIAQVLDLRDYDVAPYLVLATKNGLVKKTPLKEYDSNRSGGVIAINLREGDELIAAELVHPTDHLLLVSRKGQAVRFVADDSTLRPMGRATSGVIGMRFRDGDELLSMSVVREGTYVFTATSGGYAKRTSVDRYPVRGRGGLGVIAAKTVEERGELVGALTVHENDEVFAITSSGGVIRTRVAEIRETGRDTMGVQLINLASRDTVVGIARNAEEEEAEAVEEGPDGTADPQEDRT</sequence>
<dbReference type="GO" id="GO:0005694">
    <property type="term" value="C:chromosome"/>
    <property type="evidence" value="ECO:0007669"/>
    <property type="project" value="InterPro"/>
</dbReference>
<keyword evidence="9 10" id="KW-0413">Isomerase</keyword>
<comment type="function">
    <text evidence="10">A type II topoisomerase that negatively supercoils closed circular double-stranded (ds) DNA in an ATP-dependent manner to modulate DNA topology and maintain chromosomes in an underwound state. Negative supercoiling favors strand separation, and DNA replication, transcription, recombination and repair, all of which involve strand separation. Also able to catalyze the interconversion of other topological isomers of dsDNA rings, including catenanes and knotted rings. Type II topoisomerases break and join 2 DNA strands simultaneously in an ATP-dependent manner.</text>
</comment>
<dbReference type="PATRIC" id="fig|1469144.8.peg.787"/>
<dbReference type="Pfam" id="PF03989">
    <property type="entry name" value="DNA_gyraseA_C"/>
    <property type="match status" value="6"/>
</dbReference>
<evidence type="ECO:0000256" key="6">
    <source>
        <dbReference type="ARBA" id="ARBA00022840"/>
    </source>
</evidence>
<dbReference type="CDD" id="cd00187">
    <property type="entry name" value="TOP4c"/>
    <property type="match status" value="1"/>
</dbReference>
<evidence type="ECO:0000256" key="5">
    <source>
        <dbReference type="ARBA" id="ARBA00022741"/>
    </source>
</evidence>
<comment type="subcellular location">
    <subcellularLocation>
        <location evidence="2 10">Cytoplasm</location>
    </subcellularLocation>
</comment>
<keyword evidence="5 10" id="KW-0547">Nucleotide-binding</keyword>
<feature type="short sequence motif" description="GyrA-box" evidence="10">
    <location>
        <begin position="534"/>
        <end position="540"/>
    </location>
</feature>
<dbReference type="SUPFAM" id="SSF101904">
    <property type="entry name" value="GyrA/ParC C-terminal domain-like"/>
    <property type="match status" value="1"/>
</dbReference>
<dbReference type="PANTHER" id="PTHR43493">
    <property type="entry name" value="DNA GYRASE/TOPOISOMERASE SUBUNIT A"/>
    <property type="match status" value="1"/>
</dbReference>
<dbReference type="FunFam" id="3.90.199.10:FF:000001">
    <property type="entry name" value="DNA gyrase subunit A"/>
    <property type="match status" value="1"/>
</dbReference>
<comment type="miscellaneous">
    <text evidence="10">Few gyrases are as efficient as E.coli at forming negative supercoils. Not all organisms have 2 type II topoisomerases; in organisms with a single type II topoisomerase this enzyme also has to decatenate newly replicated chromosomes.</text>
</comment>
<dbReference type="InterPro" id="IPR002205">
    <property type="entry name" value="Topo_IIA_dom_A"/>
</dbReference>
<dbReference type="PANTHER" id="PTHR43493:SF5">
    <property type="entry name" value="DNA GYRASE SUBUNIT A, CHLOROPLASTIC_MITOCHONDRIAL"/>
    <property type="match status" value="1"/>
</dbReference>
<feature type="active site" description="O-(5'-phospho-DNA)-tyrosine intermediate" evidence="10 11">
    <location>
        <position position="127"/>
    </location>
</feature>
<dbReference type="GO" id="GO:0006261">
    <property type="term" value="P:DNA-templated DNA replication"/>
    <property type="evidence" value="ECO:0007669"/>
    <property type="project" value="UniProtKB-UniRule"/>
</dbReference>
<dbReference type="Gene3D" id="1.10.268.10">
    <property type="entry name" value="Topoisomerase, domain 3"/>
    <property type="match status" value="1"/>
</dbReference>
<reference evidence="15 17" key="2">
    <citation type="submission" date="2015-02" db="EMBL/GenBank/DDBJ databases">
        <title>Physiological reanalysis, assessment of diazotrophy, and genome sequences of multiple isolates of Streptomyces thermoautotrophicus.</title>
        <authorList>
            <person name="MacKellar D.C."/>
            <person name="Lieber L."/>
            <person name="Norman J."/>
            <person name="Bolger A."/>
            <person name="Tobin C."/>
            <person name="Murray J.W."/>
            <person name="Prell J."/>
        </authorList>
    </citation>
    <scope>NUCLEOTIDE SEQUENCE [LARGE SCALE GENOMIC DNA]</scope>
    <source>
        <strain evidence="15 17">UBT1</strain>
    </source>
</reference>
<organism evidence="15 16">
    <name type="scientific">Carbonactinospora thermoautotrophica</name>
    <dbReference type="NCBI Taxonomy" id="1469144"/>
    <lineage>
        <taxon>Bacteria</taxon>
        <taxon>Bacillati</taxon>
        <taxon>Actinomycetota</taxon>
        <taxon>Actinomycetes</taxon>
        <taxon>Kitasatosporales</taxon>
        <taxon>Carbonactinosporaceae</taxon>
        <taxon>Carbonactinospora</taxon>
    </lineage>
</organism>
<dbReference type="GO" id="GO:0009330">
    <property type="term" value="C:DNA topoisomerase type II (double strand cut, ATP-hydrolyzing) complex"/>
    <property type="evidence" value="ECO:0007669"/>
    <property type="project" value="TreeGrafter"/>
</dbReference>
<evidence type="ECO:0000313" key="15">
    <source>
        <dbReference type="EMBL" id="KWX07670.1"/>
    </source>
</evidence>
<dbReference type="RefSeq" id="WP_067071532.1">
    <property type="nucleotide sequence ID" value="NZ_JYIJ01000019.1"/>
</dbReference>
<reference evidence="16" key="1">
    <citation type="submission" date="2015-02" db="EMBL/GenBank/DDBJ databases">
        <title>Physiological reanalysis, assessment of diazotrophy, and genome sequences of multiple isolates of Streptomyces thermoautotrophicus.</title>
        <authorList>
            <person name="MacKellar D.C."/>
            <person name="Lieber L."/>
            <person name="Norman J."/>
            <person name="Bolger A."/>
            <person name="Tobin C."/>
            <person name="Murray J.W."/>
            <person name="Friesen M."/>
            <person name="Prell J."/>
        </authorList>
    </citation>
    <scope>NUCLEOTIDE SEQUENCE [LARGE SCALE GENOMIC DNA]</scope>
    <source>
        <strain evidence="16">UBT1</strain>
    </source>
</reference>
<evidence type="ECO:0000256" key="1">
    <source>
        <dbReference type="ARBA" id="ARBA00000185"/>
    </source>
</evidence>
<evidence type="ECO:0000259" key="13">
    <source>
        <dbReference type="PROSITE" id="PS52040"/>
    </source>
</evidence>
<evidence type="ECO:0000256" key="7">
    <source>
        <dbReference type="ARBA" id="ARBA00023029"/>
    </source>
</evidence>
<dbReference type="Proteomes" id="UP000070659">
    <property type="component" value="Unassembled WGS sequence"/>
</dbReference>
<evidence type="ECO:0000256" key="12">
    <source>
        <dbReference type="SAM" id="MobiDB-lite"/>
    </source>
</evidence>
<accession>A0A132NCB4</accession>
<evidence type="ECO:0000256" key="11">
    <source>
        <dbReference type="PROSITE-ProRule" id="PRU01384"/>
    </source>
</evidence>
<proteinExistence type="inferred from homology"/>
<dbReference type="Gene3D" id="3.90.199.10">
    <property type="entry name" value="Topoisomerase II, domain 5"/>
    <property type="match status" value="1"/>
</dbReference>
<dbReference type="GO" id="GO:0003677">
    <property type="term" value="F:DNA binding"/>
    <property type="evidence" value="ECO:0007669"/>
    <property type="project" value="UniProtKB-UniRule"/>
</dbReference>
<gene>
    <name evidence="10" type="primary">gyrA</name>
    <name evidence="14" type="ORF">TH66_20830</name>
    <name evidence="15" type="ORF">TR74_18000</name>
</gene>
<dbReference type="InterPro" id="IPR005743">
    <property type="entry name" value="GyrA"/>
</dbReference>
<dbReference type="Gene3D" id="2.120.10.90">
    <property type="entry name" value="DNA gyrase/topoisomerase IV, subunit A, C-terminal"/>
    <property type="match status" value="1"/>
</dbReference>
<keyword evidence="6 10" id="KW-0067">ATP-binding</keyword>
<dbReference type="EMBL" id="JYIK01001042">
    <property type="protein sequence ID" value="KWX07670.1"/>
    <property type="molecule type" value="Genomic_DNA"/>
</dbReference>
<dbReference type="InterPro" id="IPR013760">
    <property type="entry name" value="Topo_IIA-like_dom_sf"/>
</dbReference>
<keyword evidence="8 10" id="KW-0238">DNA-binding</keyword>
<dbReference type="NCBIfam" id="TIGR01063">
    <property type="entry name" value="gyrA"/>
    <property type="match status" value="1"/>
</dbReference>
<evidence type="ECO:0000256" key="2">
    <source>
        <dbReference type="ARBA" id="ARBA00004496"/>
    </source>
</evidence>
<dbReference type="InterPro" id="IPR013758">
    <property type="entry name" value="Topo_IIA_A/C_ab"/>
</dbReference>
<evidence type="ECO:0000256" key="4">
    <source>
        <dbReference type="ARBA" id="ARBA00022490"/>
    </source>
</evidence>
<dbReference type="PROSITE" id="PS52040">
    <property type="entry name" value="TOPO_IIA"/>
    <property type="match status" value="1"/>
</dbReference>
<dbReference type="NCBIfam" id="NF004044">
    <property type="entry name" value="PRK05561.1"/>
    <property type="match status" value="1"/>
</dbReference>
<dbReference type="InterPro" id="IPR035516">
    <property type="entry name" value="Gyrase/topoIV_suA_C"/>
</dbReference>
<feature type="region of interest" description="Disordered" evidence="12">
    <location>
        <begin position="814"/>
        <end position="839"/>
    </location>
</feature>
<evidence type="ECO:0000256" key="3">
    <source>
        <dbReference type="ARBA" id="ARBA00008263"/>
    </source>
</evidence>
<comment type="catalytic activity">
    <reaction evidence="1 10 11">
        <text>ATP-dependent breakage, passage and rejoining of double-stranded DNA.</text>
        <dbReference type="EC" id="5.6.2.2"/>
    </reaction>
</comment>
<comment type="subunit">
    <text evidence="10">Heterotetramer, composed of two GyrA and two GyrB chains. In the heterotetramer, GyrA contains the active site tyrosine that forms a transient covalent intermediate with DNA, while GyrB binds cofactors and catalyzes ATP hydrolysis.</text>
</comment>
<dbReference type="EC" id="5.6.2.2" evidence="10"/>
<dbReference type="NCBIfam" id="NF004043">
    <property type="entry name" value="PRK05560.1"/>
    <property type="match status" value="1"/>
</dbReference>
<evidence type="ECO:0000256" key="8">
    <source>
        <dbReference type="ARBA" id="ARBA00023125"/>
    </source>
</evidence>
<comment type="caution">
    <text evidence="15">The sequence shown here is derived from an EMBL/GenBank/DDBJ whole genome shotgun (WGS) entry which is preliminary data.</text>
</comment>
<dbReference type="Pfam" id="PF00521">
    <property type="entry name" value="DNA_topoisoIV"/>
    <property type="match status" value="1"/>
</dbReference>
<evidence type="ECO:0000256" key="9">
    <source>
        <dbReference type="ARBA" id="ARBA00023235"/>
    </source>
</evidence>
<dbReference type="FunFam" id="1.10.268.10:FF:000001">
    <property type="entry name" value="DNA gyrase subunit A"/>
    <property type="match status" value="1"/>
</dbReference>
<dbReference type="SMART" id="SM00434">
    <property type="entry name" value="TOP4c"/>
    <property type="match status" value="1"/>
</dbReference>
<evidence type="ECO:0000313" key="17">
    <source>
        <dbReference type="Proteomes" id="UP000070659"/>
    </source>
</evidence>
<dbReference type="GO" id="GO:0006265">
    <property type="term" value="P:DNA topological change"/>
    <property type="evidence" value="ECO:0007669"/>
    <property type="project" value="UniProtKB-UniRule"/>
</dbReference>
<dbReference type="HAMAP" id="MF_01897">
    <property type="entry name" value="GyrA"/>
    <property type="match status" value="1"/>
</dbReference>
<comment type="similarity">
    <text evidence="3 10">Belongs to the type II topoisomerase GyrA/ParC subunit family.</text>
</comment>
<evidence type="ECO:0000313" key="16">
    <source>
        <dbReference type="Proteomes" id="UP000070598"/>
    </source>
</evidence>
<dbReference type="FunFam" id="2.120.10.90:FF:000001">
    <property type="entry name" value="DNA gyrase subunit A"/>
    <property type="match status" value="1"/>
</dbReference>
<dbReference type="Gene3D" id="3.30.1360.40">
    <property type="match status" value="1"/>
</dbReference>
<dbReference type="InterPro" id="IPR013757">
    <property type="entry name" value="Topo_IIA_A_a_sf"/>
</dbReference>
<dbReference type="SUPFAM" id="SSF56719">
    <property type="entry name" value="Type II DNA topoisomerase"/>
    <property type="match status" value="1"/>
</dbReference>
<feature type="domain" description="Topo IIA-type catalytic" evidence="13">
    <location>
        <begin position="39"/>
        <end position="507"/>
    </location>
</feature>
<dbReference type="InterPro" id="IPR050220">
    <property type="entry name" value="Type_II_DNA_Topoisomerases"/>
</dbReference>